<feature type="binding site" evidence="6">
    <location>
        <position position="61"/>
    </location>
    <ligand>
        <name>Zn(2+)</name>
        <dbReference type="ChEBI" id="CHEBI:29105"/>
        <label>1</label>
    </ligand>
</feature>
<dbReference type="STRING" id="545694.TREPR_3500"/>
<organism evidence="8 9">
    <name type="scientific">Treponema primitia (strain ATCC BAA-887 / DSM 12427 / ZAS-2)</name>
    <dbReference type="NCBI Taxonomy" id="545694"/>
    <lineage>
        <taxon>Bacteria</taxon>
        <taxon>Pseudomonadati</taxon>
        <taxon>Spirochaetota</taxon>
        <taxon>Spirochaetia</taxon>
        <taxon>Spirochaetales</taxon>
        <taxon>Treponemataceae</taxon>
        <taxon>Treponema</taxon>
    </lineage>
</organism>
<dbReference type="KEGG" id="tpi:TREPR_3500"/>
<dbReference type="InterPro" id="IPR004722">
    <property type="entry name" value="DHOase"/>
</dbReference>
<comment type="cofactor">
    <cofactor evidence="6">
        <name>Zn(2+)</name>
        <dbReference type="ChEBI" id="CHEBI:29105"/>
    </cofactor>
    <text evidence="6">Binds 2 Zn(2+) ions per subunit.</text>
</comment>
<feature type="domain" description="Dihydroorotase catalytic" evidence="7">
    <location>
        <begin position="50"/>
        <end position="236"/>
    </location>
</feature>
<accession>F5YIX3</accession>
<proteinExistence type="inferred from homology"/>
<sequence length="431" mass="45270">MILITGGRLIDPKSGTDDFLDIALEGGRIARIGKALPRTDCQVIDARGLIVVPGLVDVHVHFRDPGLTYKEDIQSGAAAAAHGGFTAVVCMANTKPPVDNAETLGEVLAKAARAKIRVYTVAAVSRGMEGRELTDMGALKKLGALGFSDDGFPIKDPAFLQKALLAVRELDVPISLHEEEGALIGLPGINEGKVSAALGLSGAPGVSESSIIARDCMIALATGARVHIQHVSAAESLDLIRLAKELGARRFPGSPPRISAELTPQHFSLTEDAVLAQGTLAKLNPPLRTEHDRQALIGGLKDGTIDMIATDHAPHSTEEKSRPFAEAPSGLIGLETALALGITKLVLPGHLSLLELIGKMTEAPAKLYGLEAGFLAEGGPADLTLFDDKETWTVSGFASKSSNSPFIGQPLTGKVKYTICRGKLVYQDGEV</sequence>
<evidence type="ECO:0000256" key="2">
    <source>
        <dbReference type="ARBA" id="ARBA00010286"/>
    </source>
</evidence>
<keyword evidence="4 6" id="KW-0378">Hydrolase</keyword>
<feature type="binding site" evidence="6">
    <location>
        <begin position="61"/>
        <end position="63"/>
    </location>
    <ligand>
        <name>substrate</name>
    </ligand>
</feature>
<dbReference type="PROSITE" id="PS00483">
    <property type="entry name" value="DIHYDROOROTASE_2"/>
    <property type="match status" value="1"/>
</dbReference>
<dbReference type="EMBL" id="CP001843">
    <property type="protein sequence ID" value="AEF85401.1"/>
    <property type="molecule type" value="Genomic_DNA"/>
</dbReference>
<gene>
    <name evidence="6" type="primary">pyrC</name>
    <name evidence="8" type="ordered locus">TREPR_3500</name>
</gene>
<dbReference type="PANTHER" id="PTHR43668">
    <property type="entry name" value="ALLANTOINASE"/>
    <property type="match status" value="1"/>
</dbReference>
<feature type="binding site" evidence="6">
    <location>
        <position position="93"/>
    </location>
    <ligand>
        <name>substrate</name>
    </ligand>
</feature>
<dbReference type="SUPFAM" id="SSF51556">
    <property type="entry name" value="Metallo-dependent hydrolases"/>
    <property type="match status" value="1"/>
</dbReference>
<keyword evidence="6" id="KW-0862">Zinc</keyword>
<dbReference type="InterPro" id="IPR032466">
    <property type="entry name" value="Metal_Hydrolase"/>
</dbReference>
<evidence type="ECO:0000256" key="1">
    <source>
        <dbReference type="ARBA" id="ARBA00002368"/>
    </source>
</evidence>
<dbReference type="PANTHER" id="PTHR43668:SF2">
    <property type="entry name" value="ALLANTOINASE"/>
    <property type="match status" value="1"/>
</dbReference>
<dbReference type="EC" id="3.5.2.3" evidence="6"/>
<comment type="function">
    <text evidence="1 6">Catalyzes the reversible cyclization of carbamoyl aspartate to dihydroorotate.</text>
</comment>
<dbReference type="OrthoDB" id="9765462at2"/>
<dbReference type="InterPro" id="IPR011059">
    <property type="entry name" value="Metal-dep_hydrolase_composite"/>
</dbReference>
<comment type="similarity">
    <text evidence="2 6">Belongs to the metallo-dependent hydrolases superfamily. DHOase family. Class I DHOase subfamily.</text>
</comment>
<evidence type="ECO:0000256" key="6">
    <source>
        <dbReference type="HAMAP-Rule" id="MF_00220"/>
    </source>
</evidence>
<dbReference type="InterPro" id="IPR002195">
    <property type="entry name" value="Dihydroorotase_CS"/>
</dbReference>
<keyword evidence="3 6" id="KW-0479">Metal-binding</keyword>
<dbReference type="AlphaFoldDB" id="F5YIX3"/>
<dbReference type="GO" id="GO:0005737">
    <property type="term" value="C:cytoplasm"/>
    <property type="evidence" value="ECO:0007669"/>
    <property type="project" value="TreeGrafter"/>
</dbReference>
<evidence type="ECO:0000313" key="8">
    <source>
        <dbReference type="EMBL" id="AEF85401.1"/>
    </source>
</evidence>
<keyword evidence="5 6" id="KW-0665">Pyrimidine biosynthesis</keyword>
<keyword evidence="9" id="KW-1185">Reference proteome</keyword>
<reference evidence="9" key="1">
    <citation type="submission" date="2009-12" db="EMBL/GenBank/DDBJ databases">
        <title>Complete sequence of Treponema primitia strain ZAS-2.</title>
        <authorList>
            <person name="Tetu S.G."/>
            <person name="Matson E."/>
            <person name="Ren Q."/>
            <person name="Seshadri R."/>
            <person name="Elbourne L."/>
            <person name="Hassan K.A."/>
            <person name="Durkin A."/>
            <person name="Radune D."/>
            <person name="Mohamoud Y."/>
            <person name="Shay R."/>
            <person name="Jin S."/>
            <person name="Zhang X."/>
            <person name="Lucey K."/>
            <person name="Ballor N.R."/>
            <person name="Ottesen E."/>
            <person name="Rosenthal R."/>
            <person name="Allen A."/>
            <person name="Leadbetter J.R."/>
            <person name="Paulsen I.T."/>
        </authorList>
    </citation>
    <scope>NUCLEOTIDE SEQUENCE [LARGE SCALE GENOMIC DNA]</scope>
    <source>
        <strain evidence="9">ATCC BAA-887 / DSM 12427 / ZAS-2</strain>
    </source>
</reference>
<evidence type="ECO:0000259" key="7">
    <source>
        <dbReference type="Pfam" id="PF12890"/>
    </source>
</evidence>
<dbReference type="HAMAP" id="MF_00220_B">
    <property type="entry name" value="PyrC_classI_B"/>
    <property type="match status" value="1"/>
</dbReference>
<dbReference type="RefSeq" id="WP_015706794.1">
    <property type="nucleotide sequence ID" value="NC_015578.1"/>
</dbReference>
<comment type="caution">
    <text evidence="6">Lacks conserved residue(s) required for the propagation of feature annotation.</text>
</comment>
<feature type="binding site" evidence="6">
    <location>
        <position position="284"/>
    </location>
    <ligand>
        <name>substrate</name>
    </ligand>
</feature>
<dbReference type="eggNOG" id="COG0044">
    <property type="taxonomic scope" value="Bacteria"/>
</dbReference>
<dbReference type="CDD" id="cd01317">
    <property type="entry name" value="DHOase_IIa"/>
    <property type="match status" value="1"/>
</dbReference>
<dbReference type="InterPro" id="IPR050138">
    <property type="entry name" value="DHOase/Allantoinase_Hydrolase"/>
</dbReference>
<dbReference type="GO" id="GO:0004151">
    <property type="term" value="F:dihydroorotase activity"/>
    <property type="evidence" value="ECO:0007669"/>
    <property type="project" value="UniProtKB-UniRule"/>
</dbReference>
<dbReference type="NCBIfam" id="NF006839">
    <property type="entry name" value="PRK09357.1-4"/>
    <property type="match status" value="1"/>
</dbReference>
<feature type="binding site" evidence="6">
    <location>
        <position position="230"/>
    </location>
    <ligand>
        <name>Zn(2+)</name>
        <dbReference type="ChEBI" id="CHEBI:29105"/>
        <label>2</label>
    </ligand>
</feature>
<dbReference type="NCBIfam" id="TIGR00857">
    <property type="entry name" value="pyrC_multi"/>
    <property type="match status" value="1"/>
</dbReference>
<dbReference type="PROSITE" id="PS00482">
    <property type="entry name" value="DIHYDROOROTASE_1"/>
    <property type="match status" value="1"/>
</dbReference>
<comment type="pathway">
    <text evidence="6">Pyrimidine metabolism; UMP biosynthesis via de novo pathway; (S)-dihydroorotate from bicarbonate: step 3/3.</text>
</comment>
<dbReference type="Proteomes" id="UP000009223">
    <property type="component" value="Chromosome"/>
</dbReference>
<dbReference type="GO" id="GO:0006145">
    <property type="term" value="P:purine nucleobase catabolic process"/>
    <property type="evidence" value="ECO:0007669"/>
    <property type="project" value="TreeGrafter"/>
</dbReference>
<evidence type="ECO:0000256" key="3">
    <source>
        <dbReference type="ARBA" id="ARBA00022723"/>
    </source>
</evidence>
<feature type="binding site" evidence="6">
    <location>
        <position position="177"/>
    </location>
    <ligand>
        <name>Zn(2+)</name>
        <dbReference type="ChEBI" id="CHEBI:29105"/>
        <label>2</label>
    </ligand>
</feature>
<feature type="binding site" evidence="6">
    <location>
        <position position="311"/>
    </location>
    <ligand>
        <name>Zn(2+)</name>
        <dbReference type="ChEBI" id="CHEBI:29105"/>
        <label>1</label>
    </ligand>
</feature>
<dbReference type="Pfam" id="PF12890">
    <property type="entry name" value="DHOase"/>
    <property type="match status" value="1"/>
</dbReference>
<evidence type="ECO:0000313" key="9">
    <source>
        <dbReference type="Proteomes" id="UP000009223"/>
    </source>
</evidence>
<dbReference type="GO" id="GO:0004038">
    <property type="term" value="F:allantoinase activity"/>
    <property type="evidence" value="ECO:0007669"/>
    <property type="project" value="TreeGrafter"/>
</dbReference>
<dbReference type="GO" id="GO:0008270">
    <property type="term" value="F:zinc ion binding"/>
    <property type="evidence" value="ECO:0007669"/>
    <property type="project" value="UniProtKB-UniRule"/>
</dbReference>
<feature type="binding site" evidence="6">
    <location>
        <position position="150"/>
    </location>
    <ligand>
        <name>Zn(2+)</name>
        <dbReference type="ChEBI" id="CHEBI:29105"/>
        <label>2</label>
    </ligand>
</feature>
<dbReference type="UniPathway" id="UPA00070">
    <property type="reaction ID" value="UER00117"/>
</dbReference>
<feature type="binding site" evidence="6">
    <location>
        <position position="150"/>
    </location>
    <ligand>
        <name>Zn(2+)</name>
        <dbReference type="ChEBI" id="CHEBI:29105"/>
        <label>1</label>
    </ligand>
</feature>
<evidence type="ECO:0000256" key="4">
    <source>
        <dbReference type="ARBA" id="ARBA00022801"/>
    </source>
</evidence>
<dbReference type="HOGENOM" id="CLU_015572_1_0_12"/>
<name>F5YIX3_TREPZ</name>
<feature type="binding site" evidence="6">
    <location>
        <position position="315"/>
    </location>
    <ligand>
        <name>substrate</name>
    </ligand>
</feature>
<dbReference type="SUPFAM" id="SSF51338">
    <property type="entry name" value="Composite domain of metallo-dependent hydrolases"/>
    <property type="match status" value="1"/>
</dbReference>
<dbReference type="GO" id="GO:0044205">
    <property type="term" value="P:'de novo' UMP biosynthetic process"/>
    <property type="evidence" value="ECO:0007669"/>
    <property type="project" value="UniProtKB-UniRule"/>
</dbReference>
<protein>
    <recommendedName>
        <fullName evidence="6">Dihydroorotase</fullName>
        <shortName evidence="6">DHOase</shortName>
        <ecNumber evidence="6">3.5.2.3</ecNumber>
    </recommendedName>
</protein>
<dbReference type="Gene3D" id="3.20.20.140">
    <property type="entry name" value="Metal-dependent hydrolases"/>
    <property type="match status" value="1"/>
</dbReference>
<evidence type="ECO:0000256" key="5">
    <source>
        <dbReference type="ARBA" id="ARBA00022975"/>
    </source>
</evidence>
<feature type="binding site" evidence="6">
    <location>
        <position position="59"/>
    </location>
    <ligand>
        <name>Zn(2+)</name>
        <dbReference type="ChEBI" id="CHEBI:29105"/>
        <label>1</label>
    </ligand>
</feature>
<feature type="active site" evidence="6">
    <location>
        <position position="311"/>
    </location>
</feature>
<dbReference type="Gene3D" id="2.30.40.10">
    <property type="entry name" value="Urease, subunit C, domain 1"/>
    <property type="match status" value="1"/>
</dbReference>
<reference evidence="8 9" key="2">
    <citation type="journal article" date="2011" name="ISME J.">
        <title>RNA-seq reveals cooperative metabolic interactions between two termite-gut spirochete species in co-culture.</title>
        <authorList>
            <person name="Rosenthal A.Z."/>
            <person name="Matson E.G."/>
            <person name="Eldar A."/>
            <person name="Leadbetter J.R."/>
        </authorList>
    </citation>
    <scope>NUCLEOTIDE SEQUENCE [LARGE SCALE GENOMIC DNA]</scope>
    <source>
        <strain evidence="9">ATCC BAA-887 / DSM 12427 / ZAS-2</strain>
    </source>
</reference>
<dbReference type="InterPro" id="IPR024403">
    <property type="entry name" value="DHOase_cat"/>
</dbReference>
<comment type="catalytic activity">
    <reaction evidence="6">
        <text>(S)-dihydroorotate + H2O = N-carbamoyl-L-aspartate + H(+)</text>
        <dbReference type="Rhea" id="RHEA:24296"/>
        <dbReference type="ChEBI" id="CHEBI:15377"/>
        <dbReference type="ChEBI" id="CHEBI:15378"/>
        <dbReference type="ChEBI" id="CHEBI:30864"/>
        <dbReference type="ChEBI" id="CHEBI:32814"/>
        <dbReference type="EC" id="3.5.2.3"/>
    </reaction>
</comment>